<dbReference type="Proteomes" id="UP000298111">
    <property type="component" value="Unassembled WGS sequence"/>
</dbReference>
<dbReference type="SUPFAM" id="SSF52777">
    <property type="entry name" value="CoA-dependent acyltransferases"/>
    <property type="match status" value="1"/>
</dbReference>
<gene>
    <name evidence="3" type="ORF">D8771_01835</name>
</gene>
<dbReference type="GO" id="GO:0016746">
    <property type="term" value="F:acyltransferase activity"/>
    <property type="evidence" value="ECO:0007669"/>
    <property type="project" value="UniProtKB-KW"/>
</dbReference>
<keyword evidence="3" id="KW-0012">Acyltransferase</keyword>
<evidence type="ECO:0000313" key="4">
    <source>
        <dbReference type="Proteomes" id="UP000298111"/>
    </source>
</evidence>
<feature type="domain" description="2-oxoacid dehydrogenase acyltransferase catalytic" evidence="2">
    <location>
        <begin position="139"/>
        <end position="217"/>
    </location>
</feature>
<protein>
    <submittedName>
        <fullName evidence="3">Acyltransferase</fullName>
    </submittedName>
</protein>
<evidence type="ECO:0000313" key="3">
    <source>
        <dbReference type="EMBL" id="TGG89906.1"/>
    </source>
</evidence>
<dbReference type="InterPro" id="IPR001078">
    <property type="entry name" value="2-oxoacid_DH_actylTfrase"/>
</dbReference>
<keyword evidence="3" id="KW-0808">Transferase</keyword>
<dbReference type="Gene3D" id="3.30.559.10">
    <property type="entry name" value="Chloramphenicol acetyltransferase-like domain"/>
    <property type="match status" value="1"/>
</dbReference>
<dbReference type="Pfam" id="PF00198">
    <property type="entry name" value="2-oxoacid_dh"/>
    <property type="match status" value="1"/>
</dbReference>
<evidence type="ECO:0000256" key="1">
    <source>
        <dbReference type="SAM" id="MobiDB-lite"/>
    </source>
</evidence>
<name>A0A6C1CEL3_9ACTN</name>
<accession>A0A6C1CEL3</accession>
<sequence>MTRVAAHRAAARARGRRYAYVTYLLHAAARVVAAHPEARAVATGLLRPRTVPLPGPGVSAKLALDTPAEDGTRTVRTVVLPGLESLPLDGVQDLVDRYRRAAPGELPGARAVRALCVLPPPLGELAFRLGMRGPAARERRMGTFAVSSLGHRAVDVFHAYGGAAVTFCAARVVQRPLVRGGRVRAAPVLRLSLTFDHRVLDGAAAADVLDGVVTRLEGWHGDLPGPRDGRAASGALRPPGADEGAEGTVGSGP</sequence>
<feature type="compositionally biased region" description="Basic and acidic residues" evidence="1">
    <location>
        <begin position="220"/>
        <end position="230"/>
    </location>
</feature>
<comment type="caution">
    <text evidence="3">The sequence shown here is derived from an EMBL/GenBank/DDBJ whole genome shotgun (WGS) entry which is preliminary data.</text>
</comment>
<feature type="region of interest" description="Disordered" evidence="1">
    <location>
        <begin position="220"/>
        <end position="253"/>
    </location>
</feature>
<dbReference type="InterPro" id="IPR023213">
    <property type="entry name" value="CAT-like_dom_sf"/>
</dbReference>
<proteinExistence type="predicted"/>
<reference evidence="3 4" key="1">
    <citation type="submission" date="2018-10" db="EMBL/GenBank/DDBJ databases">
        <title>Isolation of pseudouridimycin from Streptomyces albus DSM 40763.</title>
        <authorList>
            <person name="Rosenqvist P."/>
            <person name="Metsae-Ketelae M."/>
            <person name="Virta P."/>
        </authorList>
    </citation>
    <scope>NUCLEOTIDE SEQUENCE [LARGE SCALE GENOMIC DNA]</scope>
    <source>
        <strain evidence="3 4">DSM 40763</strain>
    </source>
</reference>
<organism evidence="3 4">
    <name type="scientific">Streptomyces albus</name>
    <dbReference type="NCBI Taxonomy" id="1888"/>
    <lineage>
        <taxon>Bacteria</taxon>
        <taxon>Bacillati</taxon>
        <taxon>Actinomycetota</taxon>
        <taxon>Actinomycetes</taxon>
        <taxon>Kitasatosporales</taxon>
        <taxon>Streptomycetaceae</taxon>
        <taxon>Streptomyces</taxon>
    </lineage>
</organism>
<dbReference type="EMBL" id="RCIY01000002">
    <property type="protein sequence ID" value="TGG89906.1"/>
    <property type="molecule type" value="Genomic_DNA"/>
</dbReference>
<dbReference type="AlphaFoldDB" id="A0A6C1CEL3"/>
<evidence type="ECO:0000259" key="2">
    <source>
        <dbReference type="Pfam" id="PF00198"/>
    </source>
</evidence>